<gene>
    <name evidence="8 10" type="primary">cmk</name>
    <name evidence="10" type="ORF">NCTC11088_01872</name>
</gene>
<proteinExistence type="inferred from homology"/>
<evidence type="ECO:0000256" key="6">
    <source>
        <dbReference type="ARBA" id="ARBA00047615"/>
    </source>
</evidence>
<comment type="catalytic activity">
    <reaction evidence="7 8">
        <text>CMP + ATP = CDP + ADP</text>
        <dbReference type="Rhea" id="RHEA:11600"/>
        <dbReference type="ChEBI" id="CHEBI:30616"/>
        <dbReference type="ChEBI" id="CHEBI:58069"/>
        <dbReference type="ChEBI" id="CHEBI:60377"/>
        <dbReference type="ChEBI" id="CHEBI:456216"/>
        <dbReference type="EC" id="2.7.4.25"/>
    </reaction>
</comment>
<evidence type="ECO:0000256" key="1">
    <source>
        <dbReference type="ARBA" id="ARBA00009427"/>
    </source>
</evidence>
<dbReference type="GO" id="GO:0006220">
    <property type="term" value="P:pyrimidine nucleotide metabolic process"/>
    <property type="evidence" value="ECO:0007669"/>
    <property type="project" value="UniProtKB-UniRule"/>
</dbReference>
<dbReference type="CDD" id="cd02020">
    <property type="entry name" value="CMPK"/>
    <property type="match status" value="1"/>
</dbReference>
<evidence type="ECO:0000313" key="11">
    <source>
        <dbReference type="Proteomes" id="UP000254777"/>
    </source>
</evidence>
<comment type="subcellular location">
    <subcellularLocation>
        <location evidence="8">Cytoplasm</location>
    </subcellularLocation>
</comment>
<protein>
    <recommendedName>
        <fullName evidence="8">Cytidylate kinase</fullName>
        <shortName evidence="8">CK</shortName>
        <ecNumber evidence="8">2.7.4.25</ecNumber>
    </recommendedName>
    <alternativeName>
        <fullName evidence="8">Cytidine monophosphate kinase</fullName>
        <shortName evidence="8">CMP kinase</shortName>
    </alternativeName>
</protein>
<dbReference type="EC" id="2.7.4.25" evidence="8"/>
<dbReference type="PANTHER" id="PTHR21299:SF2">
    <property type="entry name" value="CYTIDYLATE KINASE"/>
    <property type="match status" value="1"/>
</dbReference>
<keyword evidence="5 8" id="KW-0067">ATP-binding</keyword>
<reference evidence="10 11" key="1">
    <citation type="submission" date="2018-06" db="EMBL/GenBank/DDBJ databases">
        <authorList>
            <consortium name="Pathogen Informatics"/>
            <person name="Doyle S."/>
        </authorList>
    </citation>
    <scope>NUCLEOTIDE SEQUENCE [LARGE SCALE GENOMIC DNA]</scope>
    <source>
        <strain evidence="10 11">NCTC11088</strain>
    </source>
</reference>
<evidence type="ECO:0000256" key="2">
    <source>
        <dbReference type="ARBA" id="ARBA00022679"/>
    </source>
</evidence>
<dbReference type="GO" id="GO:0015949">
    <property type="term" value="P:nucleobase-containing small molecule interconversion"/>
    <property type="evidence" value="ECO:0007669"/>
    <property type="project" value="TreeGrafter"/>
</dbReference>
<dbReference type="GO" id="GO:0036431">
    <property type="term" value="F:dCMP kinase activity"/>
    <property type="evidence" value="ECO:0007669"/>
    <property type="project" value="InterPro"/>
</dbReference>
<name>A0A379DEN3_9FIRM</name>
<comment type="catalytic activity">
    <reaction evidence="6 8">
        <text>dCMP + ATP = dCDP + ADP</text>
        <dbReference type="Rhea" id="RHEA:25094"/>
        <dbReference type="ChEBI" id="CHEBI:30616"/>
        <dbReference type="ChEBI" id="CHEBI:57566"/>
        <dbReference type="ChEBI" id="CHEBI:58593"/>
        <dbReference type="ChEBI" id="CHEBI:456216"/>
        <dbReference type="EC" id="2.7.4.25"/>
    </reaction>
</comment>
<evidence type="ECO:0000313" key="10">
    <source>
        <dbReference type="EMBL" id="SUB76061.1"/>
    </source>
</evidence>
<dbReference type="GO" id="GO:0036430">
    <property type="term" value="F:CMP kinase activity"/>
    <property type="evidence" value="ECO:0007669"/>
    <property type="project" value="RHEA"/>
</dbReference>
<dbReference type="AlphaFoldDB" id="A0A379DEN3"/>
<dbReference type="PANTHER" id="PTHR21299">
    <property type="entry name" value="CYTIDYLATE KINASE/PANTOATE-BETA-ALANINE LIGASE"/>
    <property type="match status" value="1"/>
</dbReference>
<evidence type="ECO:0000256" key="7">
    <source>
        <dbReference type="ARBA" id="ARBA00048478"/>
    </source>
</evidence>
<dbReference type="GO" id="GO:0005524">
    <property type="term" value="F:ATP binding"/>
    <property type="evidence" value="ECO:0007669"/>
    <property type="project" value="UniProtKB-UniRule"/>
</dbReference>
<organism evidence="10 11">
    <name type="scientific">Peptoniphilus indolicus</name>
    <dbReference type="NCBI Taxonomy" id="33030"/>
    <lineage>
        <taxon>Bacteria</taxon>
        <taxon>Bacillati</taxon>
        <taxon>Bacillota</taxon>
        <taxon>Tissierellia</taxon>
        <taxon>Tissierellales</taxon>
        <taxon>Peptoniphilaceae</taxon>
        <taxon>Peptoniphilus</taxon>
    </lineage>
</organism>
<dbReference type="NCBIfam" id="TIGR00017">
    <property type="entry name" value="cmk"/>
    <property type="match status" value="1"/>
</dbReference>
<evidence type="ECO:0000256" key="4">
    <source>
        <dbReference type="ARBA" id="ARBA00022777"/>
    </source>
</evidence>
<dbReference type="Pfam" id="PF02224">
    <property type="entry name" value="Cytidylate_kin"/>
    <property type="match status" value="1"/>
</dbReference>
<feature type="binding site" evidence="8">
    <location>
        <begin position="8"/>
        <end position="16"/>
    </location>
    <ligand>
        <name>ATP</name>
        <dbReference type="ChEBI" id="CHEBI:30616"/>
    </ligand>
</feature>
<evidence type="ECO:0000256" key="3">
    <source>
        <dbReference type="ARBA" id="ARBA00022741"/>
    </source>
</evidence>
<dbReference type="EMBL" id="UGTH01000001">
    <property type="protein sequence ID" value="SUB76061.1"/>
    <property type="molecule type" value="Genomic_DNA"/>
</dbReference>
<comment type="similarity">
    <text evidence="1 8">Belongs to the cytidylate kinase family. Type 1 subfamily.</text>
</comment>
<dbReference type="HAMAP" id="MF_00238">
    <property type="entry name" value="Cytidyl_kinase_type1"/>
    <property type="match status" value="1"/>
</dbReference>
<dbReference type="SUPFAM" id="SSF52540">
    <property type="entry name" value="P-loop containing nucleoside triphosphate hydrolases"/>
    <property type="match status" value="1"/>
</dbReference>
<keyword evidence="3 8" id="KW-0547">Nucleotide-binding</keyword>
<dbReference type="InterPro" id="IPR003136">
    <property type="entry name" value="Cytidylate_kin"/>
</dbReference>
<sequence>MYSVAIDGPSGSGKSTIAKLLADKLDITYVDTGAMYRAIALYSKKTGCEPDGFLYDIEIDYRDNKVFLNGEDVSDKIRSEEISKLASNISKDLKVREFLVQKQREISQKRSVVMEGRDIGTVVLPNANYKFYLDAGVDIRAKRRYKQLLEKGEDVEFDKVLSDLRDRDFNDMNRENSPLVMAEGAIFIDSADLTLEETLEKMFNIVRG</sequence>
<accession>A0A379DEN3</accession>
<keyword evidence="2 8" id="KW-0808">Transferase</keyword>
<dbReference type="RefSeq" id="WP_004823064.1">
    <property type="nucleotide sequence ID" value="NZ_UGTH01000001.1"/>
</dbReference>
<dbReference type="InterPro" id="IPR011994">
    <property type="entry name" value="Cytidylate_kinase_dom"/>
</dbReference>
<dbReference type="Gene3D" id="3.40.50.300">
    <property type="entry name" value="P-loop containing nucleotide triphosphate hydrolases"/>
    <property type="match status" value="1"/>
</dbReference>
<keyword evidence="8" id="KW-0963">Cytoplasm</keyword>
<evidence type="ECO:0000256" key="5">
    <source>
        <dbReference type="ARBA" id="ARBA00022840"/>
    </source>
</evidence>
<evidence type="ECO:0000256" key="8">
    <source>
        <dbReference type="HAMAP-Rule" id="MF_00238"/>
    </source>
</evidence>
<feature type="domain" description="Cytidylate kinase" evidence="9">
    <location>
        <begin position="4"/>
        <end position="206"/>
    </location>
</feature>
<evidence type="ECO:0000259" key="9">
    <source>
        <dbReference type="Pfam" id="PF02224"/>
    </source>
</evidence>
<dbReference type="InterPro" id="IPR027417">
    <property type="entry name" value="P-loop_NTPase"/>
</dbReference>
<keyword evidence="4 8" id="KW-0418">Kinase</keyword>
<dbReference type="GO" id="GO:0005829">
    <property type="term" value="C:cytosol"/>
    <property type="evidence" value="ECO:0007669"/>
    <property type="project" value="TreeGrafter"/>
</dbReference>
<dbReference type="Proteomes" id="UP000254777">
    <property type="component" value="Unassembled WGS sequence"/>
</dbReference>